<keyword evidence="4" id="KW-1185">Reference proteome</keyword>
<dbReference type="eggNOG" id="ENOG502RYSQ">
    <property type="taxonomic scope" value="Eukaryota"/>
</dbReference>
<dbReference type="InterPro" id="IPR012349">
    <property type="entry name" value="Split_barrel_FMN-bd"/>
</dbReference>
<reference evidence="3 4" key="1">
    <citation type="journal article" date="2004" name="Science">
        <title>The Ashbya gossypii genome as a tool for mapping the ancient Saccharomyces cerevisiae genome.</title>
        <authorList>
            <person name="Dietrich F.S."/>
            <person name="Voegeli S."/>
            <person name="Brachat S."/>
            <person name="Lerch A."/>
            <person name="Gates K."/>
            <person name="Steiner S."/>
            <person name="Mohr C."/>
            <person name="Pohlmann R."/>
            <person name="Luedi P."/>
            <person name="Choi S."/>
            <person name="Wing R.A."/>
            <person name="Flavier A."/>
            <person name="Gaffney T.D."/>
            <person name="Philippsen P."/>
        </authorList>
    </citation>
    <scope>NUCLEOTIDE SEQUENCE [LARGE SCALE GENOMIC DNA]</scope>
    <source>
        <strain evidence="4">ATCC 10895 / CBS 109.51 / FGSC 9923 / NRRL Y-1056</strain>
    </source>
</reference>
<proteinExistence type="predicted"/>
<dbReference type="GeneID" id="4618711"/>
<name>Q75EJ2_EREGS</name>
<dbReference type="InterPro" id="IPR050268">
    <property type="entry name" value="NADH-dep_flavin_reductase"/>
</dbReference>
<dbReference type="SMART" id="SM00903">
    <property type="entry name" value="Flavin_Reduct"/>
    <property type="match status" value="1"/>
</dbReference>
<organism evidence="3 4">
    <name type="scientific">Eremothecium gossypii (strain ATCC 10895 / CBS 109.51 / FGSC 9923 / NRRL Y-1056)</name>
    <name type="common">Yeast</name>
    <name type="synonym">Ashbya gossypii</name>
    <dbReference type="NCBI Taxonomy" id="284811"/>
    <lineage>
        <taxon>Eukaryota</taxon>
        <taxon>Fungi</taxon>
        <taxon>Dikarya</taxon>
        <taxon>Ascomycota</taxon>
        <taxon>Saccharomycotina</taxon>
        <taxon>Saccharomycetes</taxon>
        <taxon>Saccharomycetales</taxon>
        <taxon>Saccharomycetaceae</taxon>
        <taxon>Eremothecium</taxon>
    </lineage>
</organism>
<dbReference type="STRING" id="284811.Q75EJ2"/>
<dbReference type="EMBL" id="AE016814">
    <property type="protein sequence ID" value="AAS50452.1"/>
    <property type="molecule type" value="Genomic_DNA"/>
</dbReference>
<dbReference type="HOGENOM" id="CLU_085409_0_0_1"/>
<accession>Q75EJ2</accession>
<dbReference type="PANTHER" id="PTHR30466:SF1">
    <property type="entry name" value="FMN REDUCTASE (NADH) RUTF"/>
    <property type="match status" value="1"/>
</dbReference>
<reference evidence="4" key="2">
    <citation type="journal article" date="2013" name="G3 (Bethesda)">
        <title>Genomes of Ashbya fungi isolated from insects reveal four mating-type loci, numerous translocations, lack of transposons, and distinct gene duplications.</title>
        <authorList>
            <person name="Dietrich F.S."/>
            <person name="Voegeli S."/>
            <person name="Kuo S."/>
            <person name="Philippsen P."/>
        </authorList>
    </citation>
    <scope>GENOME REANNOTATION</scope>
    <source>
        <strain evidence="4">ATCC 10895 / CBS 109.51 / FGSC 9923 / NRRL Y-1056</strain>
    </source>
</reference>
<protein>
    <submittedName>
        <fullName evidence="3">AAR087Cp</fullName>
    </submittedName>
</protein>
<evidence type="ECO:0000313" key="3">
    <source>
        <dbReference type="EMBL" id="AAS50452.1"/>
    </source>
</evidence>
<dbReference type="Pfam" id="PF01613">
    <property type="entry name" value="Flavin_Reduct"/>
    <property type="match status" value="1"/>
</dbReference>
<dbReference type="GO" id="GO:0010181">
    <property type="term" value="F:FMN binding"/>
    <property type="evidence" value="ECO:0007669"/>
    <property type="project" value="InterPro"/>
</dbReference>
<dbReference type="OrthoDB" id="2015405at2759"/>
<dbReference type="GO" id="GO:0042602">
    <property type="term" value="F:riboflavin reductase (NADPH) activity"/>
    <property type="evidence" value="ECO:0000318"/>
    <property type="project" value="GO_Central"/>
</dbReference>
<dbReference type="AlphaFoldDB" id="Q75EJ2"/>
<keyword evidence="1" id="KW-0560">Oxidoreductase</keyword>
<evidence type="ECO:0000259" key="2">
    <source>
        <dbReference type="SMART" id="SM00903"/>
    </source>
</evidence>
<sequence>MLSRSVITLQRDALRQYYSHYVTQQKFKETMSRISNQVMILTTSSMKGVTLGSATSLALQPRPMIQFNLQLPSFTSQELHKRRKFALHLMAPTEQSVKLARLFSKGAIRRPDSGVMPTRPFEALAAGADFALHKTSASTGGSLEPVVEDEILDHGLDKPALGARTVELPVLASAERVLICECIRCFRVGDHEIWVGMVEEILSPANNAPNSAVTGGLMYCNRQFFKIGSPIE</sequence>
<dbReference type="Proteomes" id="UP000000591">
    <property type="component" value="Chromosome I"/>
</dbReference>
<dbReference type="OMA" id="GDHEIWV"/>
<dbReference type="InParanoid" id="Q75EJ2"/>
<dbReference type="RefSeq" id="NP_982628.1">
    <property type="nucleotide sequence ID" value="NM_207981.1"/>
</dbReference>
<dbReference type="InterPro" id="IPR002563">
    <property type="entry name" value="Flavin_Rdtase-like_dom"/>
</dbReference>
<dbReference type="PANTHER" id="PTHR30466">
    <property type="entry name" value="FLAVIN REDUCTASE"/>
    <property type="match status" value="1"/>
</dbReference>
<evidence type="ECO:0000256" key="1">
    <source>
        <dbReference type="ARBA" id="ARBA00023002"/>
    </source>
</evidence>
<dbReference type="SUPFAM" id="SSF50475">
    <property type="entry name" value="FMN-binding split barrel"/>
    <property type="match status" value="1"/>
</dbReference>
<dbReference type="KEGG" id="ago:AGOS_AAR087C"/>
<gene>
    <name evidence="3" type="ORF">AGOS_AAR087C</name>
</gene>
<evidence type="ECO:0000313" key="4">
    <source>
        <dbReference type="Proteomes" id="UP000000591"/>
    </source>
</evidence>
<dbReference type="Gene3D" id="2.30.110.10">
    <property type="entry name" value="Electron Transport, Fmn-binding Protein, Chain A"/>
    <property type="match status" value="1"/>
</dbReference>
<feature type="domain" description="Flavin reductase like" evidence="2">
    <location>
        <begin position="31"/>
        <end position="226"/>
    </location>
</feature>